<feature type="domain" description="UmuC" evidence="2">
    <location>
        <begin position="16"/>
        <end position="199"/>
    </location>
</feature>
<dbReference type="AlphaFoldDB" id="A0A1J4TPV8"/>
<accession>A0A1J4TPV8</accession>
<evidence type="ECO:0000256" key="1">
    <source>
        <dbReference type="ARBA" id="ARBA00010945"/>
    </source>
</evidence>
<gene>
    <name evidence="3" type="ORF">AUJ73_03425</name>
</gene>
<dbReference type="PROSITE" id="PS50173">
    <property type="entry name" value="UMUC"/>
    <property type="match status" value="1"/>
</dbReference>
<dbReference type="Gene3D" id="3.30.70.270">
    <property type="match status" value="1"/>
</dbReference>
<dbReference type="Gene3D" id="3.30.1490.100">
    <property type="entry name" value="DNA polymerase, Y-family, little finger domain"/>
    <property type="match status" value="1"/>
</dbReference>
<dbReference type="EMBL" id="MNUY01000052">
    <property type="protein sequence ID" value="OIO13720.1"/>
    <property type="molecule type" value="Genomic_DNA"/>
</dbReference>
<dbReference type="InterPro" id="IPR050116">
    <property type="entry name" value="DNA_polymerase-Y"/>
</dbReference>
<protein>
    <recommendedName>
        <fullName evidence="2">UmuC domain-containing protein</fullName>
    </recommendedName>
</protein>
<dbReference type="GO" id="GO:0003684">
    <property type="term" value="F:damaged DNA binding"/>
    <property type="evidence" value="ECO:0007669"/>
    <property type="project" value="InterPro"/>
</dbReference>
<dbReference type="InterPro" id="IPR043128">
    <property type="entry name" value="Rev_trsase/Diguanyl_cyclase"/>
</dbReference>
<sequence length="419" mass="48170">MESLTSLPFNPKEPTILHIDLNSCFATVEQQANPKLRGKPIAVAAYTTPSGCIIAPSIEAKKLGIKVGMRVKDGKMIYPNLIILPPDPWKYRSIHLLFRNLFNQYTDRVYPKSIDEFVLDIEGFPCQKKGIEEVAKEIKTRIKQEIGEWLTVSVGIGPNRFLAKTAASLHKPDGLDRIDSKNFLDIYAKLYLMDLCGIKTQNTARLNRMGIYTVVDFYKTPVWKLKAAFESINGYYWYVRLHGWEIDDVEFARHSFGNSYALPNTLTTPEELAPLVMKLVEKTGIRMRRAGYWAKGVHLVIVYRDLTFWHRGKTLPDFVFDSRDIYKKAFHLLLHSPYRKPVRELAVSCFNLQESQYAQISLLEDTVRKERLVEAVDRINEKFGDFVITPGRMLGTDDIIIDRVSFENIRELEDKVLAS</sequence>
<dbReference type="InterPro" id="IPR022880">
    <property type="entry name" value="DNApol_IV"/>
</dbReference>
<evidence type="ECO:0000313" key="3">
    <source>
        <dbReference type="EMBL" id="OIO13720.1"/>
    </source>
</evidence>
<organism evidence="3 4">
    <name type="scientific">Candidatus Gottesmanbacteria bacterium CG1_02_37_22</name>
    <dbReference type="NCBI Taxonomy" id="1805209"/>
    <lineage>
        <taxon>Bacteria</taxon>
        <taxon>Candidatus Gottesmaniibacteriota</taxon>
    </lineage>
</organism>
<dbReference type="PANTHER" id="PTHR11076:SF35">
    <property type="entry name" value="DNA REPAIR PROTEIN HOMOLOG YOBH"/>
    <property type="match status" value="1"/>
</dbReference>
<dbReference type="GO" id="GO:0003887">
    <property type="term" value="F:DNA-directed DNA polymerase activity"/>
    <property type="evidence" value="ECO:0007669"/>
    <property type="project" value="InterPro"/>
</dbReference>
<dbReference type="InterPro" id="IPR036775">
    <property type="entry name" value="DNA_pol_Y-fam_lit_finger_sf"/>
</dbReference>
<dbReference type="GO" id="GO:0005829">
    <property type="term" value="C:cytosol"/>
    <property type="evidence" value="ECO:0007669"/>
    <property type="project" value="TreeGrafter"/>
</dbReference>
<comment type="similarity">
    <text evidence="1">Belongs to the DNA polymerase type-Y family.</text>
</comment>
<proteinExistence type="inferred from homology"/>
<evidence type="ECO:0000259" key="2">
    <source>
        <dbReference type="PROSITE" id="PS50173"/>
    </source>
</evidence>
<dbReference type="InterPro" id="IPR017961">
    <property type="entry name" value="DNA_pol_Y-fam_little_finger"/>
</dbReference>
<dbReference type="InterPro" id="IPR043502">
    <property type="entry name" value="DNA/RNA_pol_sf"/>
</dbReference>
<dbReference type="GO" id="GO:0006281">
    <property type="term" value="P:DNA repair"/>
    <property type="evidence" value="ECO:0007669"/>
    <property type="project" value="InterPro"/>
</dbReference>
<comment type="caution">
    <text evidence="3">The sequence shown here is derived from an EMBL/GenBank/DDBJ whole genome shotgun (WGS) entry which is preliminary data.</text>
</comment>
<dbReference type="SUPFAM" id="SSF100879">
    <property type="entry name" value="Lesion bypass DNA polymerase (Y-family), little finger domain"/>
    <property type="match status" value="1"/>
</dbReference>
<dbReference type="PANTHER" id="PTHR11076">
    <property type="entry name" value="DNA REPAIR POLYMERASE UMUC / TRANSFERASE FAMILY MEMBER"/>
    <property type="match status" value="1"/>
</dbReference>
<dbReference type="Gene3D" id="3.40.1170.60">
    <property type="match status" value="1"/>
</dbReference>
<dbReference type="GO" id="GO:0009432">
    <property type="term" value="P:SOS response"/>
    <property type="evidence" value="ECO:0007669"/>
    <property type="project" value="TreeGrafter"/>
</dbReference>
<dbReference type="SUPFAM" id="SSF56672">
    <property type="entry name" value="DNA/RNA polymerases"/>
    <property type="match status" value="1"/>
</dbReference>
<dbReference type="InterPro" id="IPR001126">
    <property type="entry name" value="UmuC"/>
</dbReference>
<dbReference type="CDD" id="cd03586">
    <property type="entry name" value="PolY_Pol_IV_kappa"/>
    <property type="match status" value="1"/>
</dbReference>
<reference evidence="3 4" key="1">
    <citation type="journal article" date="2016" name="Environ. Microbiol.">
        <title>Genomic resolution of a cold subsurface aquifer community provides metabolic insights for novel microbes adapted to high CO concentrations.</title>
        <authorList>
            <person name="Probst A.J."/>
            <person name="Castelle C.J."/>
            <person name="Singh A."/>
            <person name="Brown C.T."/>
            <person name="Anantharaman K."/>
            <person name="Sharon I."/>
            <person name="Hug L.A."/>
            <person name="Burstein D."/>
            <person name="Emerson J.B."/>
            <person name="Thomas B.C."/>
            <person name="Banfield J.F."/>
        </authorList>
    </citation>
    <scope>NUCLEOTIDE SEQUENCE [LARGE SCALE GENOMIC DNA]</scope>
    <source>
        <strain evidence="3">CG1_02_37_22</strain>
    </source>
</reference>
<name>A0A1J4TPV8_9BACT</name>
<evidence type="ECO:0000313" key="4">
    <source>
        <dbReference type="Proteomes" id="UP000183120"/>
    </source>
</evidence>
<dbReference type="STRING" id="1805209.AUJ73_03425"/>
<dbReference type="Pfam" id="PF00817">
    <property type="entry name" value="IMS"/>
    <property type="match status" value="1"/>
</dbReference>
<dbReference type="GO" id="GO:0042276">
    <property type="term" value="P:error-prone translesion synthesis"/>
    <property type="evidence" value="ECO:0007669"/>
    <property type="project" value="TreeGrafter"/>
</dbReference>
<dbReference type="Pfam" id="PF11799">
    <property type="entry name" value="IMS_C"/>
    <property type="match status" value="1"/>
</dbReference>
<dbReference type="Proteomes" id="UP000183120">
    <property type="component" value="Unassembled WGS sequence"/>
</dbReference>